<evidence type="ECO:0000256" key="6">
    <source>
        <dbReference type="SAM" id="MobiDB-lite"/>
    </source>
</evidence>
<keyword evidence="5" id="KW-0539">Nucleus</keyword>
<evidence type="ECO:0000256" key="1">
    <source>
        <dbReference type="ARBA" id="ARBA00022553"/>
    </source>
</evidence>
<keyword evidence="9" id="KW-1185">Reference proteome</keyword>
<evidence type="ECO:0000256" key="2">
    <source>
        <dbReference type="ARBA" id="ARBA00023015"/>
    </source>
</evidence>
<keyword evidence="4" id="KW-0804">Transcription</keyword>
<keyword evidence="1" id="KW-0597">Phosphoprotein</keyword>
<evidence type="ECO:0000256" key="4">
    <source>
        <dbReference type="ARBA" id="ARBA00023163"/>
    </source>
</evidence>
<keyword evidence="3" id="KW-0238">DNA-binding</keyword>
<feature type="compositionally biased region" description="Polar residues" evidence="6">
    <location>
        <begin position="732"/>
        <end position="749"/>
    </location>
</feature>
<dbReference type="Pfam" id="PF25981">
    <property type="entry name" value="HTH_Cic_C"/>
    <property type="match status" value="1"/>
</dbReference>
<name>A0A8J4WHU7_9TREM</name>
<dbReference type="EMBL" id="LUCH01003220">
    <property type="protein sequence ID" value="KAF5400404.1"/>
    <property type="molecule type" value="Genomic_DNA"/>
</dbReference>
<evidence type="ECO:0000313" key="9">
    <source>
        <dbReference type="Proteomes" id="UP000748531"/>
    </source>
</evidence>
<dbReference type="PANTHER" id="PTHR13059">
    <property type="entry name" value="HMG-BOX TRANSCRIPTION FACTOR BBX"/>
    <property type="match status" value="1"/>
</dbReference>
<evidence type="ECO:0000313" key="8">
    <source>
        <dbReference type="EMBL" id="KAF5400404.1"/>
    </source>
</evidence>
<dbReference type="Proteomes" id="UP000748531">
    <property type="component" value="Unassembled WGS sequence"/>
</dbReference>
<dbReference type="AlphaFoldDB" id="A0A8J4WHU7"/>
<accession>A0A8J4WHU7</accession>
<keyword evidence="2" id="KW-0805">Transcription regulation</keyword>
<feature type="region of interest" description="Disordered" evidence="6">
    <location>
        <begin position="504"/>
        <end position="533"/>
    </location>
</feature>
<dbReference type="GO" id="GO:0005634">
    <property type="term" value="C:nucleus"/>
    <property type="evidence" value="ECO:0007669"/>
    <property type="project" value="TreeGrafter"/>
</dbReference>
<organism evidence="8 9">
    <name type="scientific">Paragonimus heterotremus</name>
    <dbReference type="NCBI Taxonomy" id="100268"/>
    <lineage>
        <taxon>Eukaryota</taxon>
        <taxon>Metazoa</taxon>
        <taxon>Spiralia</taxon>
        <taxon>Lophotrochozoa</taxon>
        <taxon>Platyhelminthes</taxon>
        <taxon>Trematoda</taxon>
        <taxon>Digenea</taxon>
        <taxon>Plagiorchiida</taxon>
        <taxon>Troglotremata</taxon>
        <taxon>Troglotrematidae</taxon>
        <taxon>Paragonimus</taxon>
    </lineage>
</organism>
<gene>
    <name evidence="8" type="ORF">PHET_06129</name>
</gene>
<evidence type="ECO:0000256" key="5">
    <source>
        <dbReference type="ARBA" id="ARBA00023242"/>
    </source>
</evidence>
<feature type="domain" description="Protein capicua homolog-like C-terminal tri-helical" evidence="7">
    <location>
        <begin position="792"/>
        <end position="845"/>
    </location>
</feature>
<dbReference type="GO" id="GO:0000981">
    <property type="term" value="F:DNA-binding transcription factor activity, RNA polymerase II-specific"/>
    <property type="evidence" value="ECO:0007669"/>
    <property type="project" value="TreeGrafter"/>
</dbReference>
<dbReference type="PANTHER" id="PTHR13059:SF13">
    <property type="entry name" value="PROTEIN CAPICUA HOMOLOG"/>
    <property type="match status" value="1"/>
</dbReference>
<dbReference type="GO" id="GO:0000977">
    <property type="term" value="F:RNA polymerase II transcription regulatory region sequence-specific DNA binding"/>
    <property type="evidence" value="ECO:0007669"/>
    <property type="project" value="TreeGrafter"/>
</dbReference>
<proteinExistence type="predicted"/>
<dbReference type="InterPro" id="IPR052412">
    <property type="entry name" value="CC-Dev_Transcription_Reg"/>
</dbReference>
<feature type="region of interest" description="Disordered" evidence="6">
    <location>
        <begin position="710"/>
        <end position="751"/>
    </location>
</feature>
<comment type="caution">
    <text evidence="8">The sequence shown here is derived from an EMBL/GenBank/DDBJ whole genome shotgun (WGS) entry which is preliminary data.</text>
</comment>
<protein>
    <recommendedName>
        <fullName evidence="7">Protein capicua homolog-like C-terminal tri-helical domain-containing protein</fullName>
    </recommendedName>
</protein>
<reference evidence="8" key="1">
    <citation type="submission" date="2019-05" db="EMBL/GenBank/DDBJ databases">
        <title>Annotation for the trematode Paragonimus heterotremus.</title>
        <authorList>
            <person name="Choi Y.-J."/>
        </authorList>
    </citation>
    <scope>NUCLEOTIDE SEQUENCE</scope>
    <source>
        <strain evidence="8">LC</strain>
    </source>
</reference>
<sequence>MVEMSEHAASRVSAKMIAPRRLSLDSITDRRSIRQAMSYVDHDLKRSVTTSPSSTGITTTPISTNIIAAANSETLKSHSVTPTGLELLAHAVEYLNALESSGSQLPSDLFRDVGDPLPVKKHCQISEWSLVQSSPVASVASSHQSLGLSQKGDCKTTTTFVGSSMSETCSSLELHGSLSSSLDVLSVPPPPSSPLSTSGQLLAANNRNKIAASVCRSTLTSSITDEPPRLVVTLGKYKKDSPAINTGGSLVCTRTTQVPVNKLCWMTVPTSLLTPGCVLFGSSNSSPAVNLTPVNGDSPSTISANLTQVCVQTAPESLATEPPRPTGSNGLVYLKPMLQLIQSSQMGSGNSLTSNSVFCAQLHPVSLLPTVMSLPDSLPAAQFHLVTNSVCRTNESVTHTVQSIWKPLSSTVTTIQQSALSTGLTGSPSTNQPARLLEGKTEGSLFTTDVPPSLDNTDHFASRELTAKESDVKQSESVGIHMCSAGALNPGLSSAVEKQILSSDTREYPTPDGCLNPDALDKTRLKRKPPPLDLTSAAVDLDYDRSLEENTENCPRQYGSFDGVNSSNGTMKTGAVRRPFSANSVNRCAKRKLDQACETWMSLVNFRRRFSHLPQFIPNELPFLQRSVVNPELLETTSLLQHCSKRTRTYKSNRSASTSPAVAPTLSIEKGCADNGSADMCPRDLEKSPPCDTTGSAFFGPDFTQSLVYTVPGRENQSVPRTPLTADKGERNNTSSSVSPWSNDSTPTSGKPFAAKRMLPIAPKPPHNFTTAHRRINQHLALTRKLTPTKTHLAIRRKLVLDLFQEHGLFPSVSTTISFQQRHLLHFPNRQTLQLKIREMRQRIMQSASKQYPNESCRRGHLLSHHSELSEVGQQSGTCN</sequence>
<dbReference type="OrthoDB" id="2377365at2759"/>
<evidence type="ECO:0000259" key="7">
    <source>
        <dbReference type="Pfam" id="PF25981"/>
    </source>
</evidence>
<evidence type="ECO:0000256" key="3">
    <source>
        <dbReference type="ARBA" id="ARBA00023125"/>
    </source>
</evidence>
<dbReference type="InterPro" id="IPR058606">
    <property type="entry name" value="HTH_Cic_C"/>
</dbReference>